<dbReference type="Proteomes" id="UP001230649">
    <property type="component" value="Unassembled WGS sequence"/>
</dbReference>
<name>A0ACC2UX12_9TREE</name>
<reference evidence="1" key="1">
    <citation type="submission" date="2023-04" db="EMBL/GenBank/DDBJ databases">
        <title>Draft Genome sequencing of Naganishia species isolated from polar environments using Oxford Nanopore Technology.</title>
        <authorList>
            <person name="Leo P."/>
            <person name="Venkateswaran K."/>
        </authorList>
    </citation>
    <scope>NUCLEOTIDE SEQUENCE</scope>
    <source>
        <strain evidence="1">MNA-CCFEE 5262</strain>
    </source>
</reference>
<keyword evidence="2" id="KW-1185">Reference proteome</keyword>
<evidence type="ECO:0000313" key="2">
    <source>
        <dbReference type="Proteomes" id="UP001230649"/>
    </source>
</evidence>
<dbReference type="EMBL" id="JASBWS010000205">
    <property type="protein sequence ID" value="KAJ9091296.1"/>
    <property type="molecule type" value="Genomic_DNA"/>
</dbReference>
<accession>A0ACC2UX12</accession>
<gene>
    <name evidence="1" type="ORF">QFC20_007674</name>
</gene>
<comment type="caution">
    <text evidence="1">The sequence shown here is derived from an EMBL/GenBank/DDBJ whole genome shotgun (WGS) entry which is preliminary data.</text>
</comment>
<organism evidence="1 2">
    <name type="scientific">Naganishia adeliensis</name>
    <dbReference type="NCBI Taxonomy" id="92952"/>
    <lineage>
        <taxon>Eukaryota</taxon>
        <taxon>Fungi</taxon>
        <taxon>Dikarya</taxon>
        <taxon>Basidiomycota</taxon>
        <taxon>Agaricomycotina</taxon>
        <taxon>Tremellomycetes</taxon>
        <taxon>Filobasidiales</taxon>
        <taxon>Filobasidiaceae</taxon>
        <taxon>Naganishia</taxon>
    </lineage>
</organism>
<protein>
    <submittedName>
        <fullName evidence="1">Uncharacterized protein</fullName>
    </submittedName>
</protein>
<proteinExistence type="predicted"/>
<sequence>MWKSKTKPSAQFQPAFASYSPSILQPTPLQPSSASGLDPLIGPLPISAFARILNHLPVPDIPNVARTCRALAKLVRSDERVWRSRCLSLGLYGAPDSKGNNEILPAHRRKYSVSARKGQASLTAAPINLNDDDFGDFASQPLANIDSGVNPDGRHSAEDEFEDVFGEFTSSAPPAQSASAMNRTKSREKASVSLLDLDFEDGPDVPLPSTLTAKAIPQKLAPQAQSKRTSGFFAVNPAVLTASSPARASFGASRTCESYEVYKAKHEQLTPYVRNGPTPLDAQAFVLVDLLRFLSTAIEPTRDWGWLRRVLGGVCDRFEAVCLSAFDRAESVRPSPTASLHSTIPTNTATAALRLVSEASWNVYRTTRETSPREKRYRAHAKETPSAAGNSQQSIVTIVQDLIDDQVEWELGRAWIEKREVFYEGAKWDPGKNVVYVNQLAVLLLGTNSHDIYSKIANSQTAQTHRLDFTPMNDFISHVLAAIDRDGSEIAAVFPGLAGLTVVYKFAERLANDVIAEYINPLLSQCRLLSQELFLTATAATFVEAWRIVGKMAALAASLNEDKALADDVTISHEYTRLLGQVIYDMFEVNMDEYLEEETEYIKNNLNSICANWEKQSGSSGSAPKAEARSTFLSSSNPDQMKRNVLAGFRDVLLLPVTIVPLTVSYGVNAIVTGGTQAVNGLSMLNPQKWGGNGNAATTAVAEISPEKAVESSITTEKADNIVQPSSLLQPVESDQTWATADGDSVENSESHPTPSLTTPSTADPRFSQMQLLLSLDIILELIHADRESLKRIETFKDYTGKYGRKVKDAIEEVFVLLLQAVGNRHIAPGFRKAIAQMGTYKPTEGDDATSVDPLLQFFELVHIGDTIQSMIQVYFDKELSAYIDKTDFLNGAMQEKKRFEGTLDESVASGLNAGIEVLMNQVEHIIQTETLPGQYCPPTGKDLELGPTKSCRDAIKCLEMHCTLLKGSASKEVLEVFYQEVGIRLQAILQRHIKRQIISLEGGFQMISDLNAYYAFVTSLKQPRITEDFSNLKMIGHVYIVADAEDLAQIVKDVARYGATFRPEE</sequence>
<evidence type="ECO:0000313" key="1">
    <source>
        <dbReference type="EMBL" id="KAJ9091296.1"/>
    </source>
</evidence>